<proteinExistence type="predicted"/>
<accession>A0ABQ9I5T9</accession>
<name>A0ABQ9I5T9_9NEOP</name>
<keyword evidence="3" id="KW-1185">Reference proteome</keyword>
<reference evidence="2 3" key="1">
    <citation type="submission" date="2023-02" db="EMBL/GenBank/DDBJ databases">
        <title>LHISI_Scaffold_Assembly.</title>
        <authorList>
            <person name="Stuart O.P."/>
            <person name="Cleave R."/>
            <person name="Magrath M.J.L."/>
            <person name="Mikheyev A.S."/>
        </authorList>
    </citation>
    <scope>NUCLEOTIDE SEQUENCE [LARGE SCALE GENOMIC DNA]</scope>
    <source>
        <strain evidence="2">Daus_M_001</strain>
        <tissue evidence="2">Leg muscle</tissue>
    </source>
</reference>
<dbReference type="Proteomes" id="UP001159363">
    <property type="component" value="Chromosome 2"/>
</dbReference>
<feature type="region of interest" description="Disordered" evidence="1">
    <location>
        <begin position="11"/>
        <end position="37"/>
    </location>
</feature>
<evidence type="ECO:0000256" key="1">
    <source>
        <dbReference type="SAM" id="MobiDB-lite"/>
    </source>
</evidence>
<feature type="region of interest" description="Disordered" evidence="1">
    <location>
        <begin position="488"/>
        <end position="511"/>
    </location>
</feature>
<sequence>MRVIEVSMVQRRNERVGGNGRSPRKPADQRHRPARFPQPFSDWMRKALGAGLASDWLLHAANGSLLAALLSGERVAALIGVRRYNVSMPDGTRGQFANIVGRDSGSIPDPAVLISEITPGGSWVDPGSLIQDMADFFLVSIIPGHYMKRDPRIERCWNARARETGVSRQAASSSTIPACEDPGVNPPGIEPGWPWWETSALATGPPLPQRDCTHEVQVTWHVNVERDCTQEVQVTGHVNVERDCTQEVQVTGHVNVERDCTHEVQVTWHVNVERICTQEVQVTGHVNVESDCTQEVQVTWHVNVERDCTQEVQVTGHVNVERHCTQEVQVTWHANVERDCTQEVQVTGHVNVERDCTQEVQVTGHVNVERDCTQEVQSFLRELPLSPLLHPSLLIVIMVYNASTADKDALPRGTRPALLSLTPTFRSAYLHAFLERLGARPRVLVSTVSLARFLALNAQVHTPLDIGVLRTDEYEMRRAWNSCEMKEPWEGGGGGREIPTPRKPDDQRHRPARFPHARIQERPGWESNPRKLTVSHGLQSSLENTTSPVKKIISGTCQIPAERFRRTSREHFATQFRGNNTGVCPSLLRSSAEFAETTARRLHSSRVTYCIKQSNESVGVFSNYICRGLLLISDRDFEPLISVVRNELHLDLQSSFELEWGNSFLCRSYIRSRIEFRTTMVQPGIKARSVDHIRLKIKWVPAAVRRVISGVSCFPPPFHSGAAPYSPRFTLNGSQDLARLARRSEGASAARVNVVLIASALPFLKHAENMQVGGALQMDLRSSRCRPAHNKLVTLQTKRQKTPNVWRFEPKYGRTTRSEWLGVVCVNVEVPAHFALCLHRHWPVRRCEMGAAKFICCSSCGERTQWWTSVVASLLASHQGKPDSNPGGVPRDLRTRGSVAVVGHLAVNCCSIFSYLRRHRPHSSDGKECMKSVGDKLHAHNTCIKARGVPLSPRLYADRLNRTRNFPDARLASAQWRKQRAYVTACPRAKCQLFQVADPLRHLRHIGRDQHPSLLRPDTCCRDQHPPAPSPCRLNMRSQTLAGVTLDTQLAEWAAKFNARHALPRFLSHDRKNSSPRNSYTRLQTSASEAPSTFIWRCHRALRQVLDTRRITRVVTTDVGRRVSAKR</sequence>
<dbReference type="EMBL" id="JARBHB010000002">
    <property type="protein sequence ID" value="KAJ8892017.1"/>
    <property type="molecule type" value="Genomic_DNA"/>
</dbReference>
<evidence type="ECO:0000313" key="2">
    <source>
        <dbReference type="EMBL" id="KAJ8892017.1"/>
    </source>
</evidence>
<feature type="compositionally biased region" description="Basic and acidic residues" evidence="1">
    <location>
        <begin position="499"/>
        <end position="509"/>
    </location>
</feature>
<protein>
    <submittedName>
        <fullName evidence="2">Uncharacterized protein</fullName>
    </submittedName>
</protein>
<comment type="caution">
    <text evidence="2">The sequence shown here is derived from an EMBL/GenBank/DDBJ whole genome shotgun (WGS) entry which is preliminary data.</text>
</comment>
<evidence type="ECO:0000313" key="3">
    <source>
        <dbReference type="Proteomes" id="UP001159363"/>
    </source>
</evidence>
<gene>
    <name evidence="2" type="ORF">PR048_004582</name>
</gene>
<organism evidence="2 3">
    <name type="scientific">Dryococelus australis</name>
    <dbReference type="NCBI Taxonomy" id="614101"/>
    <lineage>
        <taxon>Eukaryota</taxon>
        <taxon>Metazoa</taxon>
        <taxon>Ecdysozoa</taxon>
        <taxon>Arthropoda</taxon>
        <taxon>Hexapoda</taxon>
        <taxon>Insecta</taxon>
        <taxon>Pterygota</taxon>
        <taxon>Neoptera</taxon>
        <taxon>Polyneoptera</taxon>
        <taxon>Phasmatodea</taxon>
        <taxon>Verophasmatodea</taxon>
        <taxon>Anareolatae</taxon>
        <taxon>Phasmatidae</taxon>
        <taxon>Eurycanthinae</taxon>
        <taxon>Dryococelus</taxon>
    </lineage>
</organism>